<feature type="transmembrane region" description="Helical" evidence="1">
    <location>
        <begin position="127"/>
        <end position="150"/>
    </location>
</feature>
<feature type="transmembrane region" description="Helical" evidence="1">
    <location>
        <begin position="36"/>
        <end position="61"/>
    </location>
</feature>
<keyword evidence="1" id="KW-0812">Transmembrane</keyword>
<dbReference type="RefSeq" id="WP_194864442.1">
    <property type="nucleotide sequence ID" value="NZ_ARXX01000011.1"/>
</dbReference>
<evidence type="ECO:0000313" key="2">
    <source>
        <dbReference type="EMBL" id="MBF5055781.1"/>
    </source>
</evidence>
<keyword evidence="3" id="KW-1185">Reference proteome</keyword>
<protein>
    <recommendedName>
        <fullName evidence="4">DUF4190 domain-containing protein</fullName>
    </recommendedName>
</protein>
<accession>A0ABS0ANR7</accession>
<dbReference type="Proteomes" id="UP000662703">
    <property type="component" value="Unassembled WGS sequence"/>
</dbReference>
<dbReference type="EMBL" id="ARXX01000011">
    <property type="protein sequence ID" value="MBF5055781.1"/>
    <property type="molecule type" value="Genomic_DNA"/>
</dbReference>
<evidence type="ECO:0000256" key="1">
    <source>
        <dbReference type="SAM" id="Phobius"/>
    </source>
</evidence>
<gene>
    <name evidence="2" type="ORF">Y5W_01075</name>
</gene>
<reference evidence="2 3" key="1">
    <citation type="submission" date="2012-09" db="EMBL/GenBank/DDBJ databases">
        <title>Genome Sequence of alkane-degrading Bacterium Alcanivorax sp. 521-1.</title>
        <authorList>
            <person name="Lai Q."/>
            <person name="Shao Z."/>
        </authorList>
    </citation>
    <scope>NUCLEOTIDE SEQUENCE [LARGE SCALE GENOMIC DNA]</scope>
    <source>
        <strain evidence="2 3">521-1</strain>
    </source>
</reference>
<evidence type="ECO:0008006" key="4">
    <source>
        <dbReference type="Google" id="ProtNLM"/>
    </source>
</evidence>
<sequence length="206" mass="21427">MSSLISSLTAILPLVIPALAGIVLGIVFHKRAPKAATMVIIACILMLLQSVFIVFTMTVLTDLAGSGSFSWDMYGLLVSSVHFVLGVSVTGLMLAAAFVERPAAPVPATTAHAAATNTALRPHRGTAVLVMGLLGMLVFAPIGTVAWILAARDLGAMNRGEMDHEGRGQTTAGLVLGIIATVLMVLALIGAGFFVYSLSQMSWSPH</sequence>
<proteinExistence type="predicted"/>
<keyword evidence="1" id="KW-1133">Transmembrane helix</keyword>
<keyword evidence="1" id="KW-0472">Membrane</keyword>
<feature type="transmembrane region" description="Helical" evidence="1">
    <location>
        <begin position="171"/>
        <end position="196"/>
    </location>
</feature>
<comment type="caution">
    <text evidence="2">The sequence shown here is derived from an EMBL/GenBank/DDBJ whole genome shotgun (WGS) entry which is preliminary data.</text>
</comment>
<name>A0ABS0ANR7_9GAMM</name>
<feature type="transmembrane region" description="Helical" evidence="1">
    <location>
        <begin position="73"/>
        <end position="99"/>
    </location>
</feature>
<evidence type="ECO:0000313" key="3">
    <source>
        <dbReference type="Proteomes" id="UP000662703"/>
    </source>
</evidence>
<organism evidence="2 3">
    <name type="scientific">Alloalcanivorax profundimaris</name>
    <dbReference type="NCBI Taxonomy" id="2735259"/>
    <lineage>
        <taxon>Bacteria</taxon>
        <taxon>Pseudomonadati</taxon>
        <taxon>Pseudomonadota</taxon>
        <taxon>Gammaproteobacteria</taxon>
        <taxon>Oceanospirillales</taxon>
        <taxon>Alcanivoracaceae</taxon>
        <taxon>Alloalcanivorax</taxon>
    </lineage>
</organism>